<evidence type="ECO:0000259" key="16">
    <source>
        <dbReference type="Pfam" id="PF07687"/>
    </source>
</evidence>
<evidence type="ECO:0000256" key="11">
    <source>
        <dbReference type="ARBA" id="ARBA00023154"/>
    </source>
</evidence>
<evidence type="ECO:0000256" key="8">
    <source>
        <dbReference type="ARBA" id="ARBA00022801"/>
    </source>
</evidence>
<dbReference type="GO" id="GO:0006526">
    <property type="term" value="P:L-arginine biosynthetic process"/>
    <property type="evidence" value="ECO:0007669"/>
    <property type="project" value="TreeGrafter"/>
</dbReference>
<evidence type="ECO:0000256" key="2">
    <source>
        <dbReference type="ARBA" id="ARBA00001947"/>
    </source>
</evidence>
<dbReference type="FunFam" id="3.30.70.360:FF:000011">
    <property type="entry name" value="Succinyl-diaminopimelate desuccinylase"/>
    <property type="match status" value="1"/>
</dbReference>
<feature type="compositionally biased region" description="Pro residues" evidence="15">
    <location>
        <begin position="1"/>
        <end position="10"/>
    </location>
</feature>
<comment type="cofactor">
    <cofactor evidence="1">
        <name>Co(2+)</name>
        <dbReference type="ChEBI" id="CHEBI:48828"/>
    </cofactor>
</comment>
<keyword evidence="6" id="KW-0028">Amino-acid biosynthesis</keyword>
<keyword evidence="8" id="KW-0378">Hydrolase</keyword>
<keyword evidence="10" id="KW-0220">Diaminopimelate biosynthesis</keyword>
<dbReference type="GO" id="GO:0008777">
    <property type="term" value="F:acetylornithine deacetylase activity"/>
    <property type="evidence" value="ECO:0007669"/>
    <property type="project" value="TreeGrafter"/>
</dbReference>
<dbReference type="Proteomes" id="UP000280726">
    <property type="component" value="Unassembled WGS sequence"/>
</dbReference>
<dbReference type="InterPro" id="IPR050072">
    <property type="entry name" value="Peptidase_M20A"/>
</dbReference>
<evidence type="ECO:0000256" key="14">
    <source>
        <dbReference type="NCBIfam" id="TIGR01900"/>
    </source>
</evidence>
<feature type="compositionally biased region" description="Low complexity" evidence="15">
    <location>
        <begin position="11"/>
        <end position="23"/>
    </location>
</feature>
<feature type="region of interest" description="Disordered" evidence="15">
    <location>
        <begin position="1"/>
        <end position="28"/>
    </location>
</feature>
<dbReference type="RefSeq" id="WP_123917330.1">
    <property type="nucleotide sequence ID" value="NZ_RKRA01000001.1"/>
</dbReference>
<comment type="caution">
    <text evidence="17">The sequence shown here is derived from an EMBL/GenBank/DDBJ whole genome shotgun (WGS) entry which is preliminary data.</text>
</comment>
<evidence type="ECO:0000256" key="5">
    <source>
        <dbReference type="ARBA" id="ARBA00011921"/>
    </source>
</evidence>
<comment type="cofactor">
    <cofactor evidence="2">
        <name>Zn(2+)</name>
        <dbReference type="ChEBI" id="CHEBI:29105"/>
    </cofactor>
</comment>
<evidence type="ECO:0000256" key="15">
    <source>
        <dbReference type="SAM" id="MobiDB-lite"/>
    </source>
</evidence>
<evidence type="ECO:0000256" key="13">
    <source>
        <dbReference type="ARBA" id="ARBA00051301"/>
    </source>
</evidence>
<keyword evidence="18" id="KW-1185">Reference proteome</keyword>
<evidence type="ECO:0000256" key="10">
    <source>
        <dbReference type="ARBA" id="ARBA00022915"/>
    </source>
</evidence>
<comment type="catalytic activity">
    <reaction evidence="13">
        <text>N-succinyl-(2S,6S)-2,6-diaminopimelate + H2O = (2S,6S)-2,6-diaminopimelate + succinate</text>
        <dbReference type="Rhea" id="RHEA:22608"/>
        <dbReference type="ChEBI" id="CHEBI:15377"/>
        <dbReference type="ChEBI" id="CHEBI:30031"/>
        <dbReference type="ChEBI" id="CHEBI:57609"/>
        <dbReference type="ChEBI" id="CHEBI:58087"/>
        <dbReference type="EC" id="3.5.1.18"/>
    </reaction>
</comment>
<keyword evidence="12" id="KW-0170">Cobalt</keyword>
<dbReference type="Gene3D" id="3.30.70.360">
    <property type="match status" value="1"/>
</dbReference>
<dbReference type="GO" id="GO:0019877">
    <property type="term" value="P:diaminopimelate biosynthetic process"/>
    <property type="evidence" value="ECO:0007669"/>
    <property type="project" value="UniProtKB-KW"/>
</dbReference>
<name>A0A3N5A7G4_9MICO</name>
<protein>
    <recommendedName>
        <fullName evidence="5 14">Succinyl-diaminopimelate desuccinylase</fullName>
        <ecNumber evidence="5 14">3.5.1.18</ecNumber>
    </recommendedName>
</protein>
<dbReference type="Pfam" id="PF07687">
    <property type="entry name" value="M20_dimer"/>
    <property type="match status" value="1"/>
</dbReference>
<evidence type="ECO:0000256" key="1">
    <source>
        <dbReference type="ARBA" id="ARBA00001941"/>
    </source>
</evidence>
<dbReference type="EMBL" id="RKRA01000001">
    <property type="protein sequence ID" value="RPF27641.1"/>
    <property type="molecule type" value="Genomic_DNA"/>
</dbReference>
<dbReference type="NCBIfam" id="TIGR01900">
    <property type="entry name" value="dapE-gram_pos"/>
    <property type="match status" value="1"/>
</dbReference>
<evidence type="ECO:0000313" key="18">
    <source>
        <dbReference type="Proteomes" id="UP000280726"/>
    </source>
</evidence>
<feature type="region of interest" description="Disordered" evidence="15">
    <location>
        <begin position="102"/>
        <end position="123"/>
    </location>
</feature>
<sequence>MSASPTPAPPGTAATAPAASPAGRPTLPDLASTDVVDLTAAVCDIASVSGEETALADAIETALRDRPHLEVLRDGDAVVARTRLGRDRRVVVAGHIDTVPVKENLPTGRRRGDDGEEELWGRGTTDMKGGVAVALHLAATVTEPLWDVTWVFYDHEEVEADLNGLGRLVRTRPDCVSGDLAVLGEPTAGGIEGGCNGTLRAEVRTHGRTAHSARAWRGVNAVHAAGEVLARLNRYTPAEVPVDGLVYREGLSAVGIRGGIATNMIPDECVVTVNYRFAPSRTPAEAEAHVREVFDGFDVEVTDLARGARPGLDDPLVAGFVAAVTAVTGGAPGPKYGWTDVARFAELGVPAVNFGPGDPMLAHADDERCPVGQIRTCARALGSWLAGATDGGTMGT</sequence>
<keyword evidence="9" id="KW-0862">Zinc</keyword>
<dbReference type="EC" id="3.5.1.18" evidence="5 14"/>
<dbReference type="GO" id="GO:0009089">
    <property type="term" value="P:lysine biosynthetic process via diaminopimelate"/>
    <property type="evidence" value="ECO:0007669"/>
    <property type="project" value="UniProtKB-UniRule"/>
</dbReference>
<organism evidence="17 18">
    <name type="scientific">Georgenia muralis</name>
    <dbReference type="NCBI Taxonomy" id="154117"/>
    <lineage>
        <taxon>Bacteria</taxon>
        <taxon>Bacillati</taxon>
        <taxon>Actinomycetota</taxon>
        <taxon>Actinomycetes</taxon>
        <taxon>Micrococcales</taxon>
        <taxon>Bogoriellaceae</taxon>
        <taxon>Georgenia</taxon>
    </lineage>
</organism>
<dbReference type="InterPro" id="IPR036264">
    <property type="entry name" value="Bact_exopeptidase_dim_dom"/>
</dbReference>
<evidence type="ECO:0000256" key="4">
    <source>
        <dbReference type="ARBA" id="ARBA00011738"/>
    </source>
</evidence>
<dbReference type="Gene3D" id="3.40.630.10">
    <property type="entry name" value="Zn peptidases"/>
    <property type="match status" value="1"/>
</dbReference>
<evidence type="ECO:0000256" key="9">
    <source>
        <dbReference type="ARBA" id="ARBA00022833"/>
    </source>
</evidence>
<evidence type="ECO:0000256" key="6">
    <source>
        <dbReference type="ARBA" id="ARBA00022605"/>
    </source>
</evidence>
<dbReference type="Pfam" id="PF01546">
    <property type="entry name" value="Peptidase_M20"/>
    <property type="match status" value="1"/>
</dbReference>
<dbReference type="SUPFAM" id="SSF53187">
    <property type="entry name" value="Zn-dependent exopeptidases"/>
    <property type="match status" value="1"/>
</dbReference>
<dbReference type="PANTHER" id="PTHR43808">
    <property type="entry name" value="ACETYLORNITHINE DEACETYLASE"/>
    <property type="match status" value="1"/>
</dbReference>
<dbReference type="AlphaFoldDB" id="A0A3N5A7G4"/>
<evidence type="ECO:0000256" key="12">
    <source>
        <dbReference type="ARBA" id="ARBA00023285"/>
    </source>
</evidence>
<gene>
    <name evidence="17" type="ORF">EDD32_2130</name>
</gene>
<dbReference type="GO" id="GO:0009014">
    <property type="term" value="F:succinyl-diaminopimelate desuccinylase activity"/>
    <property type="evidence" value="ECO:0007669"/>
    <property type="project" value="UniProtKB-UniRule"/>
</dbReference>
<dbReference type="OrthoDB" id="7055905at2"/>
<dbReference type="SUPFAM" id="SSF55031">
    <property type="entry name" value="Bacterial exopeptidase dimerisation domain"/>
    <property type="match status" value="1"/>
</dbReference>
<evidence type="ECO:0000313" key="17">
    <source>
        <dbReference type="EMBL" id="RPF27641.1"/>
    </source>
</evidence>
<dbReference type="InterPro" id="IPR010174">
    <property type="entry name" value="Succinyl-DAP_deSuclase_DapE"/>
</dbReference>
<keyword evidence="7" id="KW-0479">Metal-binding</keyword>
<reference evidence="17 18" key="1">
    <citation type="submission" date="2018-11" db="EMBL/GenBank/DDBJ databases">
        <title>Sequencing the genomes of 1000 actinobacteria strains.</title>
        <authorList>
            <person name="Klenk H.-P."/>
        </authorList>
    </citation>
    <scope>NUCLEOTIDE SEQUENCE [LARGE SCALE GENOMIC DNA]</scope>
    <source>
        <strain evidence="17 18">DSM 14418</strain>
    </source>
</reference>
<keyword evidence="11" id="KW-0457">Lysine biosynthesis</keyword>
<proteinExistence type="predicted"/>
<dbReference type="InterPro" id="IPR011650">
    <property type="entry name" value="Peptidase_M20_dimer"/>
</dbReference>
<comment type="subunit">
    <text evidence="4">Homodimer.</text>
</comment>
<evidence type="ECO:0000256" key="3">
    <source>
        <dbReference type="ARBA" id="ARBA00005130"/>
    </source>
</evidence>
<dbReference type="GO" id="GO:0046872">
    <property type="term" value="F:metal ion binding"/>
    <property type="evidence" value="ECO:0007669"/>
    <property type="project" value="UniProtKB-KW"/>
</dbReference>
<dbReference type="PANTHER" id="PTHR43808:SF31">
    <property type="entry name" value="N-ACETYL-L-CITRULLINE DEACETYLASE"/>
    <property type="match status" value="1"/>
</dbReference>
<evidence type="ECO:0000256" key="7">
    <source>
        <dbReference type="ARBA" id="ARBA00022723"/>
    </source>
</evidence>
<feature type="domain" description="Peptidase M20 dimerisation" evidence="16">
    <location>
        <begin position="197"/>
        <end position="295"/>
    </location>
</feature>
<comment type="pathway">
    <text evidence="3">Amino-acid biosynthesis; L-lysine biosynthesis via DAP pathway; LL-2,6-diaminopimelate from (S)-tetrahydrodipicolinate (succinylase route): step 3/3.</text>
</comment>
<dbReference type="InterPro" id="IPR002933">
    <property type="entry name" value="Peptidase_M20"/>
</dbReference>
<accession>A0A3N5A7G4</accession>